<dbReference type="KEGG" id="cmic:caldi_05200"/>
<accession>A0AA35CI24</accession>
<keyword evidence="3" id="KW-1185">Reference proteome</keyword>
<evidence type="ECO:0000313" key="3">
    <source>
        <dbReference type="Proteomes" id="UP001163687"/>
    </source>
</evidence>
<evidence type="ECO:0000313" key="2">
    <source>
        <dbReference type="EMBL" id="BDG59430.1"/>
    </source>
</evidence>
<gene>
    <name evidence="2" type="ORF">caldi_05200</name>
</gene>
<feature type="compositionally biased region" description="Basic and acidic residues" evidence="1">
    <location>
        <begin position="109"/>
        <end position="132"/>
    </location>
</feature>
<dbReference type="Proteomes" id="UP001163687">
    <property type="component" value="Chromosome"/>
</dbReference>
<protein>
    <submittedName>
        <fullName evidence="2">Uncharacterized protein</fullName>
    </submittedName>
</protein>
<dbReference type="AlphaFoldDB" id="A0AA35CI24"/>
<dbReference type="EMBL" id="AP025628">
    <property type="protein sequence ID" value="BDG59430.1"/>
    <property type="molecule type" value="Genomic_DNA"/>
</dbReference>
<evidence type="ECO:0000256" key="1">
    <source>
        <dbReference type="SAM" id="MobiDB-lite"/>
    </source>
</evidence>
<sequence length="132" mass="14366">MVAFLDGHAILSYFSQSAQRDRLHPLSAFTLLARQELASFVPFRARLPWPQAEPGEVAGSTPQPRDKSQAQAGVIHGRTRTRSAPRLAGPDLPAPGYVPARPGAPLAEAVREVLRPTSRRERPASAEPRNSK</sequence>
<feature type="region of interest" description="Disordered" evidence="1">
    <location>
        <begin position="51"/>
        <end position="132"/>
    </location>
</feature>
<reference evidence="2" key="1">
    <citation type="submission" date="2022-03" db="EMBL/GenBank/DDBJ databases">
        <title>Complete genome sequence of Caldinitratiruptor microaerophilus.</title>
        <authorList>
            <person name="Mukaiyama R."/>
            <person name="Nishiyama T."/>
            <person name="Ueda K."/>
        </authorList>
    </citation>
    <scope>NUCLEOTIDE SEQUENCE</scope>
    <source>
        <strain evidence="2">JCM 16183</strain>
    </source>
</reference>
<organism evidence="2 3">
    <name type="scientific">Caldinitratiruptor microaerophilus</name>
    <dbReference type="NCBI Taxonomy" id="671077"/>
    <lineage>
        <taxon>Bacteria</taxon>
        <taxon>Bacillati</taxon>
        <taxon>Bacillota</taxon>
        <taxon>Clostridia</taxon>
        <taxon>Eubacteriales</taxon>
        <taxon>Symbiobacteriaceae</taxon>
        <taxon>Caldinitratiruptor</taxon>
    </lineage>
</organism>
<name>A0AA35CI24_9FIRM</name>
<proteinExistence type="predicted"/>